<organism evidence="7 8">
    <name type="scientific">Acidithrix ferrooxidans</name>
    <dbReference type="NCBI Taxonomy" id="1280514"/>
    <lineage>
        <taxon>Bacteria</taxon>
        <taxon>Bacillati</taxon>
        <taxon>Actinomycetota</taxon>
        <taxon>Acidimicrobiia</taxon>
        <taxon>Acidimicrobiales</taxon>
        <taxon>Acidimicrobiaceae</taxon>
        <taxon>Acidithrix</taxon>
    </lineage>
</organism>
<dbReference type="PROSITE" id="PS51462">
    <property type="entry name" value="NUDIX"/>
    <property type="match status" value="1"/>
</dbReference>
<comment type="caution">
    <text evidence="7">The sequence shown here is derived from an EMBL/GenBank/DDBJ whole genome shotgun (WGS) entry which is preliminary data.</text>
</comment>
<keyword evidence="4" id="KW-0460">Magnesium</keyword>
<feature type="domain" description="Nudix hydrolase" evidence="6">
    <location>
        <begin position="1"/>
        <end position="129"/>
    </location>
</feature>
<comment type="cofactor">
    <cofactor evidence="1">
        <name>Mg(2+)</name>
        <dbReference type="ChEBI" id="CHEBI:18420"/>
    </cofactor>
</comment>
<dbReference type="AlphaFoldDB" id="A0A0D8HKB0"/>
<dbReference type="PANTHER" id="PTHR43222">
    <property type="entry name" value="NUDIX HYDROLASE 23"/>
    <property type="match status" value="1"/>
</dbReference>
<dbReference type="Pfam" id="PF00293">
    <property type="entry name" value="NUDIX"/>
    <property type="match status" value="1"/>
</dbReference>
<evidence type="ECO:0000256" key="3">
    <source>
        <dbReference type="ARBA" id="ARBA00022801"/>
    </source>
</evidence>
<protein>
    <submittedName>
        <fullName evidence="7">Diadenosine hexaphosphate hydrolase</fullName>
        <ecNumber evidence="7">3.6.1.61</ecNumber>
    </submittedName>
</protein>
<dbReference type="InterPro" id="IPR015797">
    <property type="entry name" value="NUDIX_hydrolase-like_dom_sf"/>
</dbReference>
<evidence type="ECO:0000259" key="6">
    <source>
        <dbReference type="PROSITE" id="PS51462"/>
    </source>
</evidence>
<dbReference type="PROSITE" id="PS00893">
    <property type="entry name" value="NUDIX_BOX"/>
    <property type="match status" value="1"/>
</dbReference>
<keyword evidence="8" id="KW-1185">Reference proteome</keyword>
<dbReference type="RefSeq" id="WP_052604478.1">
    <property type="nucleotide sequence ID" value="NZ_JXYS01000018.1"/>
</dbReference>
<dbReference type="PRINTS" id="PR00502">
    <property type="entry name" value="NUDIXFAMILY"/>
</dbReference>
<evidence type="ECO:0000256" key="1">
    <source>
        <dbReference type="ARBA" id="ARBA00001946"/>
    </source>
</evidence>
<sequence length="134" mass="15199">MITAAGGVVFREGINGSLEICLIHRPRYDDWTLPKGKVEVGETLAQAALREVEEETGIKAEIVQDQTQVVKYPLETDLEKEVHYFLMKSLVQNFTKNEESDECLWVDVNLVESKLTFSRDFGVITGFDLLLGEY</sequence>
<dbReference type="InterPro" id="IPR000086">
    <property type="entry name" value="NUDIX_hydrolase_dom"/>
</dbReference>
<dbReference type="OrthoDB" id="4287477at2"/>
<evidence type="ECO:0000313" key="8">
    <source>
        <dbReference type="Proteomes" id="UP000032360"/>
    </source>
</evidence>
<evidence type="ECO:0000256" key="4">
    <source>
        <dbReference type="ARBA" id="ARBA00022842"/>
    </source>
</evidence>
<dbReference type="PANTHER" id="PTHR43222:SF9">
    <property type="entry name" value="8-OXO-(D)GTP PHOSPHATASE"/>
    <property type="match status" value="1"/>
</dbReference>
<gene>
    <name evidence="7" type="primary">ndx1</name>
    <name evidence="7" type="ORF">AXFE_07070</name>
</gene>
<dbReference type="InterPro" id="IPR020084">
    <property type="entry name" value="NUDIX_hydrolase_CS"/>
</dbReference>
<dbReference type="InterPro" id="IPR020476">
    <property type="entry name" value="Nudix_hydrolase"/>
</dbReference>
<proteinExistence type="inferred from homology"/>
<name>A0A0D8HKB0_9ACTN</name>
<evidence type="ECO:0000313" key="7">
    <source>
        <dbReference type="EMBL" id="KJF18319.1"/>
    </source>
</evidence>
<evidence type="ECO:0000256" key="2">
    <source>
        <dbReference type="ARBA" id="ARBA00005582"/>
    </source>
</evidence>
<dbReference type="Proteomes" id="UP000032360">
    <property type="component" value="Unassembled WGS sequence"/>
</dbReference>
<dbReference type="STRING" id="1280514.AXFE_07070"/>
<keyword evidence="3 5" id="KW-0378">Hydrolase</keyword>
<dbReference type="SUPFAM" id="SSF55811">
    <property type="entry name" value="Nudix"/>
    <property type="match status" value="1"/>
</dbReference>
<accession>A0A0D8HKB0</accession>
<dbReference type="CDD" id="cd03673">
    <property type="entry name" value="NUDIX_Ap6A_hydrolase"/>
    <property type="match status" value="1"/>
</dbReference>
<dbReference type="EC" id="3.6.1.61" evidence="7"/>
<dbReference type="Gene3D" id="3.90.79.10">
    <property type="entry name" value="Nucleoside Triphosphate Pyrophosphohydrolase"/>
    <property type="match status" value="1"/>
</dbReference>
<evidence type="ECO:0000256" key="5">
    <source>
        <dbReference type="RuleBase" id="RU003476"/>
    </source>
</evidence>
<comment type="similarity">
    <text evidence="2 5">Belongs to the Nudix hydrolase family.</text>
</comment>
<dbReference type="GO" id="GO:0016787">
    <property type="term" value="F:hydrolase activity"/>
    <property type="evidence" value="ECO:0007669"/>
    <property type="project" value="UniProtKB-KW"/>
</dbReference>
<reference evidence="7 8" key="1">
    <citation type="submission" date="2015-01" db="EMBL/GenBank/DDBJ databases">
        <title>Draft genome of the acidophilic iron oxidizer Acidithrix ferrooxidans strain Py-F3.</title>
        <authorList>
            <person name="Poehlein A."/>
            <person name="Eisen S."/>
            <person name="Schloemann M."/>
            <person name="Johnson B.D."/>
            <person name="Daniel R."/>
            <person name="Muehling M."/>
        </authorList>
    </citation>
    <scope>NUCLEOTIDE SEQUENCE [LARGE SCALE GENOMIC DNA]</scope>
    <source>
        <strain evidence="7 8">Py-F3</strain>
    </source>
</reference>
<dbReference type="EMBL" id="JXYS01000018">
    <property type="protein sequence ID" value="KJF18319.1"/>
    <property type="molecule type" value="Genomic_DNA"/>
</dbReference>